<organism evidence="6">
    <name type="scientific">Tetraselmis sp. GSL018</name>
    <dbReference type="NCBI Taxonomy" id="582737"/>
    <lineage>
        <taxon>Eukaryota</taxon>
        <taxon>Viridiplantae</taxon>
        <taxon>Chlorophyta</taxon>
        <taxon>core chlorophytes</taxon>
        <taxon>Chlorodendrophyceae</taxon>
        <taxon>Chlorodendrales</taxon>
        <taxon>Chlorodendraceae</taxon>
        <taxon>Tetraselmis</taxon>
    </lineage>
</organism>
<reference evidence="6" key="1">
    <citation type="submission" date="2014-05" db="EMBL/GenBank/DDBJ databases">
        <title>The transcriptome of the halophilic microalga Tetraselmis sp. GSL018 isolated from the Great Salt Lake, Utah.</title>
        <authorList>
            <person name="Jinkerson R.E."/>
            <person name="D'Adamo S."/>
            <person name="Posewitz M.C."/>
        </authorList>
    </citation>
    <scope>NUCLEOTIDE SEQUENCE</scope>
    <source>
        <strain evidence="6">GSL018</strain>
    </source>
</reference>
<dbReference type="PANTHER" id="PTHR31251">
    <property type="entry name" value="SQUAMOSA PROMOTER-BINDING-LIKE PROTEIN 4"/>
    <property type="match status" value="1"/>
</dbReference>
<keyword evidence="3" id="KW-0862">Zinc</keyword>
<dbReference type="AlphaFoldDB" id="A0A061RKE3"/>
<dbReference type="GO" id="GO:0005634">
    <property type="term" value="C:nucleus"/>
    <property type="evidence" value="ECO:0007669"/>
    <property type="project" value="InterPro"/>
</dbReference>
<evidence type="ECO:0000259" key="5">
    <source>
        <dbReference type="PROSITE" id="PS51141"/>
    </source>
</evidence>
<dbReference type="PROSITE" id="PS51141">
    <property type="entry name" value="ZF_SBP"/>
    <property type="match status" value="1"/>
</dbReference>
<gene>
    <name evidence="6" type="ORF">TSPGSL018_2420</name>
</gene>
<feature type="non-terminal residue" evidence="6">
    <location>
        <position position="1"/>
    </location>
</feature>
<evidence type="ECO:0000256" key="4">
    <source>
        <dbReference type="SAM" id="MobiDB-lite"/>
    </source>
</evidence>
<evidence type="ECO:0000313" key="6">
    <source>
        <dbReference type="EMBL" id="JAC71209.1"/>
    </source>
</evidence>
<feature type="domain" description="SBP-type" evidence="5">
    <location>
        <begin position="1"/>
        <end position="78"/>
    </location>
</feature>
<dbReference type="InterPro" id="IPR036893">
    <property type="entry name" value="SBP_sf"/>
</dbReference>
<protein>
    <submittedName>
        <fullName evidence="6">Squamosa promoter binding protein</fullName>
    </submittedName>
</protein>
<evidence type="ECO:0000256" key="1">
    <source>
        <dbReference type="ARBA" id="ARBA00022723"/>
    </source>
</evidence>
<dbReference type="InterPro" id="IPR004333">
    <property type="entry name" value="SBP_dom"/>
</dbReference>
<dbReference type="SUPFAM" id="SSF103612">
    <property type="entry name" value="SBT domain"/>
    <property type="match status" value="1"/>
</dbReference>
<feature type="region of interest" description="Disordered" evidence="4">
    <location>
        <begin position="63"/>
        <end position="96"/>
    </location>
</feature>
<feature type="non-terminal residue" evidence="6">
    <location>
        <position position="96"/>
    </location>
</feature>
<dbReference type="InterPro" id="IPR044817">
    <property type="entry name" value="SBP-like"/>
</dbReference>
<dbReference type="Pfam" id="PF03110">
    <property type="entry name" value="SBP"/>
    <property type="match status" value="1"/>
</dbReference>
<sequence>VEGCGVDLSPLKLINKSDYRVRYKICDEHLKALEVRTGGKVVRFCQQCTSLHEVHMFDGNKRSCRERLSSHNARRRKKRQPADPQPEPPGKKPAGG</sequence>
<dbReference type="EMBL" id="GBEZ01014904">
    <property type="protein sequence ID" value="JAC71209.1"/>
    <property type="molecule type" value="Transcribed_RNA"/>
</dbReference>
<dbReference type="GO" id="GO:0003677">
    <property type="term" value="F:DNA binding"/>
    <property type="evidence" value="ECO:0007669"/>
    <property type="project" value="InterPro"/>
</dbReference>
<evidence type="ECO:0000256" key="3">
    <source>
        <dbReference type="ARBA" id="ARBA00022833"/>
    </source>
</evidence>
<keyword evidence="1" id="KW-0479">Metal-binding</keyword>
<proteinExistence type="predicted"/>
<accession>A0A061RKE3</accession>
<keyword evidence="2" id="KW-0863">Zinc-finger</keyword>
<name>A0A061RKE3_9CHLO</name>
<dbReference type="PANTHER" id="PTHR31251:SF169">
    <property type="entry name" value="SQUAMOSA PROMOTER-BINDING-LIKE PROTEIN 8"/>
    <property type="match status" value="1"/>
</dbReference>
<evidence type="ECO:0000256" key="2">
    <source>
        <dbReference type="ARBA" id="ARBA00022771"/>
    </source>
</evidence>
<dbReference type="Gene3D" id="4.10.1100.10">
    <property type="entry name" value="Transcription factor, SBP-box domain"/>
    <property type="match status" value="1"/>
</dbReference>
<dbReference type="GO" id="GO:0008270">
    <property type="term" value="F:zinc ion binding"/>
    <property type="evidence" value="ECO:0007669"/>
    <property type="project" value="UniProtKB-KW"/>
</dbReference>